<reference evidence="1" key="1">
    <citation type="submission" date="2022-03" db="EMBL/GenBank/DDBJ databases">
        <title>Genomic analyses of argali, domestic sheep and their hybrids provide insights into chromosomal evolution, heterosis and genetic basis of agronomic traits.</title>
        <authorList>
            <person name="Li M."/>
        </authorList>
    </citation>
    <scope>NUCLEOTIDE SEQUENCE</scope>
    <source>
        <strain evidence="1">F1 hybrid</strain>
    </source>
</reference>
<proteinExistence type="predicted"/>
<gene>
    <name evidence="1" type="ORF">MJG53_007693</name>
</gene>
<accession>A0ACB9V3S6</accession>
<dbReference type="EMBL" id="CM043031">
    <property type="protein sequence ID" value="KAI4584414.1"/>
    <property type="molecule type" value="Genomic_DNA"/>
</dbReference>
<name>A0ACB9V3S6_9CETA</name>
<protein>
    <submittedName>
        <fullName evidence="1">Uncharacterized protein</fullName>
    </submittedName>
</protein>
<sequence>MHLLEWLWGLHEKVHDAMGMYKRNSGPNVGVEMGLESVPGESNIEPQPLGSTGIRQGKRKPTWMPRFKKTVGCGERNLVVPVRVLYDPGCLLDQKDTRSCKTHKARLCYHLCVQKDTSPKHVPLHAPVTCSSVFLTPLSRVHSWPEDERSHNKTWLPGSIFPYMEKAPIELEYTLKNQSSGESEKGEITNSSMESMSTEESTQWALISNSPMPISCNGRT</sequence>
<keyword evidence="2" id="KW-1185">Reference proteome</keyword>
<comment type="caution">
    <text evidence="1">The sequence shown here is derived from an EMBL/GenBank/DDBJ whole genome shotgun (WGS) entry which is preliminary data.</text>
</comment>
<organism evidence="1 2">
    <name type="scientific">Ovis ammon polii x Ovis aries</name>
    <dbReference type="NCBI Taxonomy" id="2918886"/>
    <lineage>
        <taxon>Eukaryota</taxon>
        <taxon>Metazoa</taxon>
        <taxon>Chordata</taxon>
        <taxon>Craniata</taxon>
        <taxon>Vertebrata</taxon>
        <taxon>Euteleostomi</taxon>
        <taxon>Mammalia</taxon>
        <taxon>Eutheria</taxon>
        <taxon>Laurasiatheria</taxon>
        <taxon>Artiodactyla</taxon>
        <taxon>Ruminantia</taxon>
        <taxon>Pecora</taxon>
        <taxon>Bovidae</taxon>
        <taxon>Caprinae</taxon>
        <taxon>Ovis</taxon>
    </lineage>
</organism>
<evidence type="ECO:0000313" key="2">
    <source>
        <dbReference type="Proteomes" id="UP001057279"/>
    </source>
</evidence>
<evidence type="ECO:0000313" key="1">
    <source>
        <dbReference type="EMBL" id="KAI4584414.1"/>
    </source>
</evidence>
<dbReference type="Proteomes" id="UP001057279">
    <property type="component" value="Linkage Group LG06"/>
</dbReference>